<feature type="compositionally biased region" description="Low complexity" evidence="1">
    <location>
        <begin position="118"/>
        <end position="138"/>
    </location>
</feature>
<dbReference type="InterPro" id="IPR018997">
    <property type="entry name" value="PUB_domain"/>
</dbReference>
<sequence>MNHKEDSGEQLTDKVHITYKFLEEFILQSVIYIWKEINDTFGEDIQGRILLILIIWLFINLVVLKIVWNIHGTKICETSIHQETMSMIKKFFQKKKLDIKFKKAGEGQKLSDEGQAGSRSFASHSSSTGPTQRAAPSNEAKRAAEAALARSQGQTKQANDMTAMKARMKREMMEEKKELERLKSAMEGPPEIVQDSAPVLSVILYKCPDIGPAVLPKDEMEAYIEEFLLKQLAEEPEMTSALMIHTMNKEKEQVQVCVDTISKYLDNIIKNPEEEKFRKIRLGNKAFKERVASLKGTEEFFQAVGFQVATLPFEDREESFYVLDAKMAKDTERISGIKEVLHAAEPLRPQLDRAVKLYHPTSGSAASQFDIPNEFYNVSPEELKKEQQRRQEAVENYGMLRTKAMRERDERKELRKYRFTLIRVRFPDGTLLQGTFKAFEKLSALISFVRENLTEEWMPFHLMTSTGQNLNEEEKSLAELGLVPAVVVNFKWDESVMQDVQAQKGAAANNSILKPEIMAQIQSL</sequence>
<keyword evidence="2" id="KW-0472">Membrane</keyword>
<dbReference type="InterPro" id="IPR036339">
    <property type="entry name" value="PUB-like_dom_sf"/>
</dbReference>
<keyword evidence="5" id="KW-1185">Reference proteome</keyword>
<dbReference type="PANTHER" id="PTHR23153:SF38">
    <property type="entry name" value="UBX DOMAIN-CONTAINING PROTEIN 6"/>
    <property type="match status" value="1"/>
</dbReference>
<dbReference type="InterPro" id="IPR001012">
    <property type="entry name" value="UBX_dom"/>
</dbReference>
<dbReference type="Pfam" id="PF00789">
    <property type="entry name" value="UBX"/>
    <property type="match status" value="1"/>
</dbReference>
<evidence type="ECO:0000256" key="1">
    <source>
        <dbReference type="SAM" id="MobiDB-lite"/>
    </source>
</evidence>
<dbReference type="Proteomes" id="UP001217089">
    <property type="component" value="Unassembled WGS sequence"/>
</dbReference>
<evidence type="ECO:0000259" key="3">
    <source>
        <dbReference type="PROSITE" id="PS50033"/>
    </source>
</evidence>
<feature type="compositionally biased region" description="Polar residues" evidence="1">
    <location>
        <begin position="151"/>
        <end position="160"/>
    </location>
</feature>
<reference evidence="4 5" key="1">
    <citation type="submission" date="2022-12" db="EMBL/GenBank/DDBJ databases">
        <title>Chromosome-level genome of Tegillarca granosa.</title>
        <authorList>
            <person name="Kim J."/>
        </authorList>
    </citation>
    <scope>NUCLEOTIDE SEQUENCE [LARGE SCALE GENOMIC DNA]</scope>
    <source>
        <strain evidence="4">Teg-2019</strain>
        <tissue evidence="4">Adductor muscle</tissue>
    </source>
</reference>
<proteinExistence type="predicted"/>
<gene>
    <name evidence="4" type="ORF">KUTeg_021187</name>
</gene>
<name>A0ABQ9EFB5_TEGGR</name>
<dbReference type="SUPFAM" id="SSF143503">
    <property type="entry name" value="PUG domain-like"/>
    <property type="match status" value="1"/>
</dbReference>
<dbReference type="SMART" id="SM00580">
    <property type="entry name" value="PUG"/>
    <property type="match status" value="1"/>
</dbReference>
<dbReference type="EMBL" id="JARBDR010000918">
    <property type="protein sequence ID" value="KAJ8302200.1"/>
    <property type="molecule type" value="Genomic_DNA"/>
</dbReference>
<dbReference type="Pfam" id="PF09409">
    <property type="entry name" value="PUB"/>
    <property type="match status" value="1"/>
</dbReference>
<protein>
    <recommendedName>
        <fullName evidence="3">UBX domain-containing protein</fullName>
    </recommendedName>
</protein>
<comment type="caution">
    <text evidence="4">The sequence shown here is derived from an EMBL/GenBank/DDBJ whole genome shotgun (WGS) entry which is preliminary data.</text>
</comment>
<accession>A0ABQ9EFB5</accession>
<evidence type="ECO:0000256" key="2">
    <source>
        <dbReference type="SAM" id="Phobius"/>
    </source>
</evidence>
<evidence type="ECO:0000313" key="4">
    <source>
        <dbReference type="EMBL" id="KAJ8302200.1"/>
    </source>
</evidence>
<dbReference type="InterPro" id="IPR029071">
    <property type="entry name" value="Ubiquitin-like_domsf"/>
</dbReference>
<dbReference type="Gene3D" id="1.20.58.2190">
    <property type="match status" value="1"/>
</dbReference>
<dbReference type="CDD" id="cd10460">
    <property type="entry name" value="PUB_UBXD1"/>
    <property type="match status" value="1"/>
</dbReference>
<dbReference type="PANTHER" id="PTHR23153">
    <property type="entry name" value="UBX-RELATED"/>
    <property type="match status" value="1"/>
</dbReference>
<keyword evidence="2" id="KW-1133">Transmembrane helix</keyword>
<dbReference type="Gene3D" id="3.10.20.90">
    <property type="entry name" value="Phosphatidylinositol 3-kinase Catalytic Subunit, Chain A, domain 1"/>
    <property type="match status" value="1"/>
</dbReference>
<organism evidence="4 5">
    <name type="scientific">Tegillarca granosa</name>
    <name type="common">Malaysian cockle</name>
    <name type="synonym">Anadara granosa</name>
    <dbReference type="NCBI Taxonomy" id="220873"/>
    <lineage>
        <taxon>Eukaryota</taxon>
        <taxon>Metazoa</taxon>
        <taxon>Spiralia</taxon>
        <taxon>Lophotrochozoa</taxon>
        <taxon>Mollusca</taxon>
        <taxon>Bivalvia</taxon>
        <taxon>Autobranchia</taxon>
        <taxon>Pteriomorphia</taxon>
        <taxon>Arcoida</taxon>
        <taxon>Arcoidea</taxon>
        <taxon>Arcidae</taxon>
        <taxon>Tegillarca</taxon>
    </lineage>
</organism>
<dbReference type="SUPFAM" id="SSF54236">
    <property type="entry name" value="Ubiquitin-like"/>
    <property type="match status" value="1"/>
</dbReference>
<dbReference type="SMART" id="SM00166">
    <property type="entry name" value="UBX"/>
    <property type="match status" value="1"/>
</dbReference>
<feature type="domain" description="UBX" evidence="3">
    <location>
        <begin position="415"/>
        <end position="490"/>
    </location>
</feature>
<keyword evidence="2" id="KW-0812">Transmembrane</keyword>
<dbReference type="PROSITE" id="PS50033">
    <property type="entry name" value="UBX"/>
    <property type="match status" value="1"/>
</dbReference>
<feature type="transmembrane region" description="Helical" evidence="2">
    <location>
        <begin position="49"/>
        <end position="68"/>
    </location>
</feature>
<dbReference type="CDD" id="cd16119">
    <property type="entry name" value="UBX_UBXN6"/>
    <property type="match status" value="1"/>
</dbReference>
<evidence type="ECO:0000313" key="5">
    <source>
        <dbReference type="Proteomes" id="UP001217089"/>
    </source>
</evidence>
<feature type="region of interest" description="Disordered" evidence="1">
    <location>
        <begin position="108"/>
        <end position="162"/>
    </location>
</feature>
<dbReference type="InterPro" id="IPR042774">
    <property type="entry name" value="UBXN6_PUB"/>
</dbReference>